<dbReference type="AlphaFoldDB" id="A0A9W6BB06"/>
<dbReference type="EMBL" id="BRXU01000002">
    <property type="protein sequence ID" value="GLC48821.1"/>
    <property type="molecule type" value="Genomic_DNA"/>
</dbReference>
<dbReference type="InterPro" id="IPR001314">
    <property type="entry name" value="Peptidase_S1A"/>
</dbReference>
<feature type="region of interest" description="Disordered" evidence="3">
    <location>
        <begin position="375"/>
        <end position="484"/>
    </location>
</feature>
<evidence type="ECO:0000256" key="1">
    <source>
        <dbReference type="ARBA" id="ARBA00007664"/>
    </source>
</evidence>
<dbReference type="InterPro" id="IPR050430">
    <property type="entry name" value="Peptidase_S1"/>
</dbReference>
<dbReference type="InterPro" id="IPR018114">
    <property type="entry name" value="TRYPSIN_HIS"/>
</dbReference>
<evidence type="ECO:0000259" key="4">
    <source>
        <dbReference type="PROSITE" id="PS50240"/>
    </source>
</evidence>
<evidence type="ECO:0000313" key="6">
    <source>
        <dbReference type="Proteomes" id="UP001165080"/>
    </source>
</evidence>
<dbReference type="InterPro" id="IPR001254">
    <property type="entry name" value="Trypsin_dom"/>
</dbReference>
<dbReference type="InterPro" id="IPR009003">
    <property type="entry name" value="Peptidase_S1_PA"/>
</dbReference>
<dbReference type="PRINTS" id="PR00722">
    <property type="entry name" value="CHYMOTRYPSIN"/>
</dbReference>
<keyword evidence="6" id="KW-1185">Reference proteome</keyword>
<dbReference type="SMART" id="SM00020">
    <property type="entry name" value="Tryp_SPc"/>
    <property type="match status" value="1"/>
</dbReference>
<dbReference type="GO" id="GO:0006508">
    <property type="term" value="P:proteolysis"/>
    <property type="evidence" value="ECO:0007669"/>
    <property type="project" value="InterPro"/>
</dbReference>
<dbReference type="Pfam" id="PF00089">
    <property type="entry name" value="Trypsin"/>
    <property type="match status" value="2"/>
</dbReference>
<evidence type="ECO:0000313" key="5">
    <source>
        <dbReference type="EMBL" id="GLC48821.1"/>
    </source>
</evidence>
<dbReference type="InterPro" id="IPR043504">
    <property type="entry name" value="Peptidase_S1_PA_chymotrypsin"/>
</dbReference>
<dbReference type="PROSITE" id="PS50240">
    <property type="entry name" value="TRYPSIN_DOM"/>
    <property type="match status" value="1"/>
</dbReference>
<dbReference type="GO" id="GO:0004252">
    <property type="term" value="F:serine-type endopeptidase activity"/>
    <property type="evidence" value="ECO:0007669"/>
    <property type="project" value="InterPro"/>
</dbReference>
<keyword evidence="2" id="KW-1015">Disulfide bond</keyword>
<comment type="similarity">
    <text evidence="1">Belongs to the peptidase S1 family.</text>
</comment>
<dbReference type="Proteomes" id="UP001165080">
    <property type="component" value="Unassembled WGS sequence"/>
</dbReference>
<dbReference type="PROSITE" id="PS00134">
    <property type="entry name" value="TRYPSIN_HIS"/>
    <property type="match status" value="1"/>
</dbReference>
<organism evidence="5 6">
    <name type="scientific">Pleodorina starrii</name>
    <dbReference type="NCBI Taxonomy" id="330485"/>
    <lineage>
        <taxon>Eukaryota</taxon>
        <taxon>Viridiplantae</taxon>
        <taxon>Chlorophyta</taxon>
        <taxon>core chlorophytes</taxon>
        <taxon>Chlorophyceae</taxon>
        <taxon>CS clade</taxon>
        <taxon>Chlamydomonadales</taxon>
        <taxon>Volvocaceae</taxon>
        <taxon>Pleodorina</taxon>
    </lineage>
</organism>
<accession>A0A9W6BB06</accession>
<reference evidence="5 6" key="1">
    <citation type="journal article" date="2023" name="Commun. Biol.">
        <title>Reorganization of the ancestral sex-determining regions during the evolution of trioecy in Pleodorina starrii.</title>
        <authorList>
            <person name="Takahashi K."/>
            <person name="Suzuki S."/>
            <person name="Kawai-Toyooka H."/>
            <person name="Yamamoto K."/>
            <person name="Hamaji T."/>
            <person name="Ootsuki R."/>
            <person name="Yamaguchi H."/>
            <person name="Kawachi M."/>
            <person name="Higashiyama T."/>
            <person name="Nozaki H."/>
        </authorList>
    </citation>
    <scope>NUCLEOTIDE SEQUENCE [LARGE SCALE GENOMIC DNA]</scope>
    <source>
        <strain evidence="5 6">NIES-4479</strain>
    </source>
</reference>
<dbReference type="CDD" id="cd00190">
    <property type="entry name" value="Tryp_SPc"/>
    <property type="match status" value="1"/>
</dbReference>
<dbReference type="PANTHER" id="PTHR24276:SF98">
    <property type="entry name" value="FI18310P1-RELATED"/>
    <property type="match status" value="1"/>
</dbReference>
<feature type="region of interest" description="Disordered" evidence="3">
    <location>
        <begin position="304"/>
        <end position="339"/>
    </location>
</feature>
<gene>
    <name evidence="5" type="primary">PLEST005845</name>
    <name evidence="5" type="ORF">PLESTB_000152300</name>
</gene>
<dbReference type="Gene3D" id="2.40.10.10">
    <property type="entry name" value="Trypsin-like serine proteases"/>
    <property type="match status" value="1"/>
</dbReference>
<dbReference type="SUPFAM" id="SSF50494">
    <property type="entry name" value="Trypsin-like serine proteases"/>
    <property type="match status" value="1"/>
</dbReference>
<comment type="caution">
    <text evidence="5">The sequence shown here is derived from an EMBL/GenBank/DDBJ whole genome shotgun (WGS) entry which is preliminary data.</text>
</comment>
<name>A0A9W6BB06_9CHLO</name>
<sequence length="484" mass="49557">MRARARQQRSAAARSDPWVSAGLRGCAWLAALFCAHQFLLLLALAGSAASSSPFPSSSASSSASALNPGSAPATRLRDLAAWWQPRPLELPGASSDAAPYGVARMPYHHGALTRGSAAAREFGFGSEDRESLGVAAGGGGGGGGGGGHHRERRLIQNGDAASIDRHPYVAVVARSDGSYLCAGSLVHPRVIVTAAHCVSPSVGGTVNPLVYLGLERLQRTPGRGGAGGGAGGGRLAAAAAAGGVALVNALAALVGLGSTGGRAGGPALDSRSVPHPDYNPGAFDYDVALLILDEDAPPSIAQTIRLPPPDKSLPRSPRLSALGWGATEENSLSEELRRGDVTPLDKGECAELFKPYGTAITPRMMCTVGRTCAGDSGGPLILRGPSRGDRDDRDDGTDEDGDGDVGGSSRSDVLVGHVSFGFPRRKGQGCPQPNPATVFTDLRNPDINSWIREQLGEVHQQRADGEPDGDDGKDGGGGSKKKGK</sequence>
<feature type="domain" description="Peptidase S1" evidence="4">
    <location>
        <begin position="155"/>
        <end position="456"/>
    </location>
</feature>
<dbReference type="PANTHER" id="PTHR24276">
    <property type="entry name" value="POLYSERASE-RELATED"/>
    <property type="match status" value="1"/>
</dbReference>
<feature type="compositionally biased region" description="Basic and acidic residues" evidence="3">
    <location>
        <begin position="454"/>
        <end position="474"/>
    </location>
</feature>
<evidence type="ECO:0000256" key="3">
    <source>
        <dbReference type="SAM" id="MobiDB-lite"/>
    </source>
</evidence>
<protein>
    <recommendedName>
        <fullName evidence="4">Peptidase S1 domain-containing protein</fullName>
    </recommendedName>
</protein>
<evidence type="ECO:0000256" key="2">
    <source>
        <dbReference type="ARBA" id="ARBA00023157"/>
    </source>
</evidence>
<dbReference type="OrthoDB" id="543757at2759"/>
<proteinExistence type="inferred from homology"/>
<feature type="compositionally biased region" description="Acidic residues" evidence="3">
    <location>
        <begin position="394"/>
        <end position="403"/>
    </location>
</feature>